<dbReference type="GO" id="GO:0098609">
    <property type="term" value="P:cell-cell adhesion"/>
    <property type="evidence" value="ECO:0007669"/>
    <property type="project" value="TreeGrafter"/>
</dbReference>
<keyword evidence="2" id="KW-0472">Membrane</keyword>
<dbReference type="InterPro" id="IPR050614">
    <property type="entry name" value="Synaptic_Scaffolding_LAP-MAGUK"/>
</dbReference>
<dbReference type="GO" id="GO:0016323">
    <property type="term" value="C:basolateral plasma membrane"/>
    <property type="evidence" value="ECO:0007669"/>
    <property type="project" value="TreeGrafter"/>
</dbReference>
<dbReference type="EMBL" id="LUCM01005117">
    <property type="protein sequence ID" value="KAA0193316.1"/>
    <property type="molecule type" value="Genomic_DNA"/>
</dbReference>
<dbReference type="GO" id="GO:0019901">
    <property type="term" value="F:protein kinase binding"/>
    <property type="evidence" value="ECO:0007669"/>
    <property type="project" value="TreeGrafter"/>
</dbReference>
<dbReference type="GO" id="GO:0043113">
    <property type="term" value="P:receptor clustering"/>
    <property type="evidence" value="ECO:0007669"/>
    <property type="project" value="TreeGrafter"/>
</dbReference>
<feature type="compositionally biased region" description="Polar residues" evidence="3">
    <location>
        <begin position="124"/>
        <end position="141"/>
    </location>
</feature>
<dbReference type="OrthoDB" id="78824at2759"/>
<gene>
    <name evidence="5" type="ORF">FBUS_01517</name>
</gene>
<dbReference type="PANTHER" id="PTHR23119">
    <property type="entry name" value="DISCS LARGE"/>
    <property type="match status" value="1"/>
</dbReference>
<name>A0A8E0RXH4_9TREM</name>
<dbReference type="PROSITE" id="PS50106">
    <property type="entry name" value="PDZ"/>
    <property type="match status" value="1"/>
</dbReference>
<dbReference type="PANTHER" id="PTHR23119:SF51">
    <property type="entry name" value="DISKS LARGE 1 TUMOR SUPPRESSOR PROTEIN"/>
    <property type="match status" value="1"/>
</dbReference>
<dbReference type="SUPFAM" id="SSF50156">
    <property type="entry name" value="PDZ domain-like"/>
    <property type="match status" value="1"/>
</dbReference>
<organism evidence="5 6">
    <name type="scientific">Fasciolopsis buskii</name>
    <dbReference type="NCBI Taxonomy" id="27845"/>
    <lineage>
        <taxon>Eukaryota</taxon>
        <taxon>Metazoa</taxon>
        <taxon>Spiralia</taxon>
        <taxon>Lophotrochozoa</taxon>
        <taxon>Platyhelminthes</taxon>
        <taxon>Trematoda</taxon>
        <taxon>Digenea</taxon>
        <taxon>Plagiorchiida</taxon>
        <taxon>Echinostomata</taxon>
        <taxon>Echinostomatoidea</taxon>
        <taxon>Fasciolidae</taxon>
        <taxon>Fasciolopsis</taxon>
    </lineage>
</organism>
<feature type="domain" description="PDZ" evidence="4">
    <location>
        <begin position="26"/>
        <end position="116"/>
    </location>
</feature>
<evidence type="ECO:0000256" key="2">
    <source>
        <dbReference type="ARBA" id="ARBA00023136"/>
    </source>
</evidence>
<dbReference type="InterPro" id="IPR036034">
    <property type="entry name" value="PDZ_sf"/>
</dbReference>
<dbReference type="GO" id="GO:0045197">
    <property type="term" value="P:establishment or maintenance of epithelial cell apical/basal polarity"/>
    <property type="evidence" value="ECO:0007669"/>
    <property type="project" value="TreeGrafter"/>
</dbReference>
<accession>A0A8E0RXH4</accession>
<dbReference type="Gene3D" id="2.30.42.10">
    <property type="match status" value="1"/>
</dbReference>
<protein>
    <submittedName>
        <fullName evidence="5">Putative Discs large</fullName>
    </submittedName>
</protein>
<sequence length="182" mass="19847">MISVLFHLLSSPDEPTVVQPEWEYLEVILKRDTNASSGYGFSIAGGVDVPISDLDSGIYITRINANGVADLDGRLRVDDQILAVNGISLEHVTNAEAVQTLRRGGNSLHLVIRRYLGNPAGVASSHSVTTQKSAKPSSSRARTPELLSYSDDNRGEGPIWYEVSETVRGTRIYVECTCQIPF</sequence>
<feature type="region of interest" description="Disordered" evidence="3">
    <location>
        <begin position="122"/>
        <end position="150"/>
    </location>
</feature>
<comment type="subcellular location">
    <subcellularLocation>
        <location evidence="1">Membrane</location>
    </subcellularLocation>
</comment>
<proteinExistence type="predicted"/>
<dbReference type="Proteomes" id="UP000728185">
    <property type="component" value="Unassembled WGS sequence"/>
</dbReference>
<reference evidence="5" key="1">
    <citation type="submission" date="2019-05" db="EMBL/GenBank/DDBJ databases">
        <title>Annotation for the trematode Fasciolopsis buski.</title>
        <authorList>
            <person name="Choi Y.-J."/>
        </authorList>
    </citation>
    <scope>NUCLEOTIDE SEQUENCE</scope>
    <source>
        <strain evidence="5">HT</strain>
        <tissue evidence="5">Whole worm</tissue>
    </source>
</reference>
<evidence type="ECO:0000256" key="3">
    <source>
        <dbReference type="SAM" id="MobiDB-lite"/>
    </source>
</evidence>
<comment type="caution">
    <text evidence="5">The sequence shown here is derived from an EMBL/GenBank/DDBJ whole genome shotgun (WGS) entry which is preliminary data.</text>
</comment>
<dbReference type="SMART" id="SM00228">
    <property type="entry name" value="PDZ"/>
    <property type="match status" value="1"/>
</dbReference>
<evidence type="ECO:0000313" key="5">
    <source>
        <dbReference type="EMBL" id="KAA0193316.1"/>
    </source>
</evidence>
<dbReference type="AlphaFoldDB" id="A0A8E0RXH4"/>
<dbReference type="CDD" id="cd00136">
    <property type="entry name" value="PDZ_canonical"/>
    <property type="match status" value="1"/>
</dbReference>
<dbReference type="InterPro" id="IPR001478">
    <property type="entry name" value="PDZ"/>
</dbReference>
<keyword evidence="6" id="KW-1185">Reference proteome</keyword>
<dbReference type="Pfam" id="PF00595">
    <property type="entry name" value="PDZ"/>
    <property type="match status" value="1"/>
</dbReference>
<evidence type="ECO:0000313" key="6">
    <source>
        <dbReference type="Proteomes" id="UP000728185"/>
    </source>
</evidence>
<evidence type="ECO:0000256" key="1">
    <source>
        <dbReference type="ARBA" id="ARBA00004370"/>
    </source>
</evidence>
<dbReference type="GO" id="GO:0030054">
    <property type="term" value="C:cell junction"/>
    <property type="evidence" value="ECO:0007669"/>
    <property type="project" value="TreeGrafter"/>
</dbReference>
<dbReference type="GO" id="GO:0097120">
    <property type="term" value="P:receptor localization to synapse"/>
    <property type="evidence" value="ECO:0007669"/>
    <property type="project" value="TreeGrafter"/>
</dbReference>
<evidence type="ECO:0000259" key="4">
    <source>
        <dbReference type="PROSITE" id="PS50106"/>
    </source>
</evidence>